<dbReference type="STRING" id="35622.SAMN04489764_3613"/>
<dbReference type="EMBL" id="FNKK01000002">
    <property type="protein sequence ID" value="SDR12964.1"/>
    <property type="molecule type" value="Genomic_DNA"/>
</dbReference>
<dbReference type="Proteomes" id="UP000217103">
    <property type="component" value="Unassembled WGS sequence"/>
</dbReference>
<protein>
    <submittedName>
        <fullName evidence="3">Cellulose binding domain-containing protein</fullName>
    </submittedName>
</protein>
<dbReference type="PANTHER" id="PTHR35606:SF4">
    <property type="entry name" value="CELLULOSE-BINDING FAMILY II PROTEIN"/>
    <property type="match status" value="1"/>
</dbReference>
<dbReference type="InterPro" id="IPR008965">
    <property type="entry name" value="CBM2/CBM3_carb-bd_dom_sf"/>
</dbReference>
<dbReference type="Gene3D" id="2.60.40.290">
    <property type="match status" value="1"/>
</dbReference>
<feature type="compositionally biased region" description="Pro residues" evidence="1">
    <location>
        <begin position="148"/>
        <end position="167"/>
    </location>
</feature>
<accession>A0A1H1GIB8</accession>
<dbReference type="SUPFAM" id="SSF55486">
    <property type="entry name" value="Metalloproteases ('zincins'), catalytic domain"/>
    <property type="match status" value="1"/>
</dbReference>
<evidence type="ECO:0000313" key="4">
    <source>
        <dbReference type="Proteomes" id="UP000217103"/>
    </source>
</evidence>
<dbReference type="GO" id="GO:0004553">
    <property type="term" value="F:hydrolase activity, hydrolyzing O-glycosyl compounds"/>
    <property type="evidence" value="ECO:0007669"/>
    <property type="project" value="InterPro"/>
</dbReference>
<dbReference type="PROSITE" id="PS51173">
    <property type="entry name" value="CBM2"/>
    <property type="match status" value="1"/>
</dbReference>
<dbReference type="InterPro" id="IPR012291">
    <property type="entry name" value="CBM2_carb-bd_dom_sf"/>
</dbReference>
<name>A0A1H1GIB8_9ACTN</name>
<keyword evidence="4" id="KW-1185">Reference proteome</keyword>
<feature type="domain" description="CBM2" evidence="2">
    <location>
        <begin position="39"/>
        <end position="148"/>
    </location>
</feature>
<dbReference type="InterPro" id="IPR001919">
    <property type="entry name" value="CBD2"/>
</dbReference>
<evidence type="ECO:0000313" key="3">
    <source>
        <dbReference type="EMBL" id="SDR12964.1"/>
    </source>
</evidence>
<gene>
    <name evidence="3" type="ORF">SAMN04489764_3613</name>
</gene>
<proteinExistence type="predicted"/>
<sequence length="422" mass="46656">MSHRSHGPRRPPALPPLRRLLAMAIAMLITAAILVPSARARTLTGCEVDYTAHQWKTGFTATITVRNIGARLKRWRLEWHFADPGQTVIQGWNGDYVQDGTHVTVTGRPGEASLDAGASLTLGFNGSWSGANPAPTTFRLNGITCTRPVPPTPSPQPPTPSPQPATPTPGSGDPWTPPAALAAGLDQAWRHVEDTYPDLYGFRNYTWDQVMANGGSINYCVRWESDAPVSAGLRDRIHASLARQFKKWVDALVQEGVGWNGWPYADVPVRVVGWAVRDRDVLKWDDDSVDVYVGDVADGAPQCAPACSRFLHQDGDYSGCPGGAERHYDMSLWVTEGMTGGAGGDWGQRIGREYLMESLDSDDIHILLHEMGHGFGLDDFYDWTPSGVDAFLMKAGSARRITEFDRWMLRDWWRHLKSRYGF</sequence>
<reference evidence="3 4" key="1">
    <citation type="submission" date="2016-10" db="EMBL/GenBank/DDBJ databases">
        <authorList>
            <person name="de Groot N.N."/>
        </authorList>
    </citation>
    <scope>NUCLEOTIDE SEQUENCE [LARGE SCALE GENOMIC DNA]</scope>
    <source>
        <strain evidence="3 4">DSM 43794</strain>
    </source>
</reference>
<dbReference type="PANTHER" id="PTHR35606">
    <property type="entry name" value="CELLULOSE-BINDING FAMILY II PROTEIN"/>
    <property type="match status" value="1"/>
</dbReference>
<evidence type="ECO:0000256" key="1">
    <source>
        <dbReference type="SAM" id="MobiDB-lite"/>
    </source>
</evidence>
<organism evidence="3 4">
    <name type="scientific">Thermostaphylospora chromogena</name>
    <dbReference type="NCBI Taxonomy" id="35622"/>
    <lineage>
        <taxon>Bacteria</taxon>
        <taxon>Bacillati</taxon>
        <taxon>Actinomycetota</taxon>
        <taxon>Actinomycetes</taxon>
        <taxon>Streptosporangiales</taxon>
        <taxon>Thermomonosporaceae</taxon>
        <taxon>Thermostaphylospora</taxon>
    </lineage>
</organism>
<dbReference type="GO" id="GO:0005975">
    <property type="term" value="P:carbohydrate metabolic process"/>
    <property type="evidence" value="ECO:0007669"/>
    <property type="project" value="InterPro"/>
</dbReference>
<dbReference type="GO" id="GO:0030247">
    <property type="term" value="F:polysaccharide binding"/>
    <property type="evidence" value="ECO:0007669"/>
    <property type="project" value="UniProtKB-UniRule"/>
</dbReference>
<dbReference type="SUPFAM" id="SSF49384">
    <property type="entry name" value="Carbohydrate-binding domain"/>
    <property type="match status" value="1"/>
</dbReference>
<dbReference type="SMART" id="SM00637">
    <property type="entry name" value="CBD_II"/>
    <property type="match status" value="1"/>
</dbReference>
<evidence type="ECO:0000259" key="2">
    <source>
        <dbReference type="PROSITE" id="PS51173"/>
    </source>
</evidence>
<dbReference type="AlphaFoldDB" id="A0A1H1GIB8"/>
<feature type="region of interest" description="Disordered" evidence="1">
    <location>
        <begin position="141"/>
        <end position="179"/>
    </location>
</feature>
<dbReference type="Pfam" id="PF00553">
    <property type="entry name" value="CBM_2"/>
    <property type="match status" value="1"/>
</dbReference>